<sequence>MSPNNNLDHVVQSSMSHIKAKLPPLTSEQREKMKAFEKQYLDLFKPKGQRMRVSWKVQFMRWLQTLIDFFRECIKGNDKYNGDEYLKEYDIQAFARGVEKALNEGRK</sequence>
<name>A0A0F3MJ53_9RICK</name>
<evidence type="ECO:0000313" key="2">
    <source>
        <dbReference type="Proteomes" id="UP000033616"/>
    </source>
</evidence>
<dbReference type="OrthoDB" id="10000978at2"/>
<evidence type="ECO:0000313" key="1">
    <source>
        <dbReference type="EMBL" id="KJV55512.1"/>
    </source>
</evidence>
<dbReference type="EMBL" id="LANP01000021">
    <property type="protein sequence ID" value="KJV55512.1"/>
    <property type="molecule type" value="Genomic_DNA"/>
</dbReference>
<dbReference type="Proteomes" id="UP000033616">
    <property type="component" value="Unassembled WGS sequence"/>
</dbReference>
<keyword evidence="2" id="KW-1185">Reference proteome</keyword>
<comment type="caution">
    <text evidence="1">The sequence shown here is derived from an EMBL/GenBank/DDBJ whole genome shotgun (WGS) entry which is preliminary data.</text>
</comment>
<accession>A0A0F3MJ53</accession>
<proteinExistence type="predicted"/>
<protein>
    <submittedName>
        <fullName evidence="1">Uncharacterized protein</fullName>
    </submittedName>
</protein>
<dbReference type="PATRIC" id="fig|1359168.3.peg.539"/>
<reference evidence="1 2" key="1">
    <citation type="submission" date="2015-02" db="EMBL/GenBank/DDBJ databases">
        <title>Genome Sequencing of Rickettsiales.</title>
        <authorList>
            <person name="Daugherty S.C."/>
            <person name="Su Q."/>
            <person name="Abolude K."/>
            <person name="Beier-Sexton M."/>
            <person name="Carlyon J.A."/>
            <person name="Carter R."/>
            <person name="Day N.P."/>
            <person name="Dumler S.J."/>
            <person name="Dyachenko V."/>
            <person name="Godinez A."/>
            <person name="Kurtti T.J."/>
            <person name="Lichay M."/>
            <person name="Mullins K.E."/>
            <person name="Ott S."/>
            <person name="Pappas-Brown V."/>
            <person name="Paris D.H."/>
            <person name="Patel P."/>
            <person name="Richards A.L."/>
            <person name="Sadzewicz L."/>
            <person name="Sears K."/>
            <person name="Seidman D."/>
            <person name="Sengamalay N."/>
            <person name="Stenos J."/>
            <person name="Tallon L.J."/>
            <person name="Vincent G."/>
            <person name="Fraser C.M."/>
            <person name="Munderloh U."/>
            <person name="Dunning-Hotopp J.C."/>
        </authorList>
    </citation>
    <scope>NUCLEOTIDE SEQUENCE [LARGE SCALE GENOMIC DNA]</scope>
    <source>
        <strain evidence="1 2">Fuller</strain>
    </source>
</reference>
<organism evidence="1 2">
    <name type="scientific">Orientia chuto str. Dubai</name>
    <dbReference type="NCBI Taxonomy" id="1359168"/>
    <lineage>
        <taxon>Bacteria</taxon>
        <taxon>Pseudomonadati</taxon>
        <taxon>Pseudomonadota</taxon>
        <taxon>Alphaproteobacteria</taxon>
        <taxon>Rickettsiales</taxon>
        <taxon>Rickettsiaceae</taxon>
        <taxon>Rickettsieae</taxon>
        <taxon>Orientia</taxon>
    </lineage>
</organism>
<dbReference type="AlphaFoldDB" id="A0A0F3MJ53"/>
<dbReference type="RefSeq" id="WP_052694646.1">
    <property type="nucleotide sequence ID" value="NZ_LANP01000021.1"/>
</dbReference>
<gene>
    <name evidence="1" type="ORF">OCHUTO_0811</name>
</gene>